<organism evidence="2 3">
    <name type="scientific">Mycobacterium phage Finemlucis</name>
    <dbReference type="NCBI Taxonomy" id="2015844"/>
    <lineage>
        <taxon>Viruses</taxon>
        <taxon>Duplodnaviria</taxon>
        <taxon>Heunggongvirae</taxon>
        <taxon>Uroviricota</taxon>
        <taxon>Caudoviricetes</taxon>
        <taxon>Vilmaviridae</taxon>
        <taxon>Lclasvirinae</taxon>
        <taxon>Faithunavirus</taxon>
        <taxon>Faithunavirus finemlucis</taxon>
    </lineage>
</organism>
<sequence length="56" mass="6431">MSRDAAVRRQELRRSNAAVPHRNRYREYKSGKGKHGEAIAEGVADAGEFEEEGWDW</sequence>
<protein>
    <submittedName>
        <fullName evidence="2">Uncharacterized protein</fullName>
    </submittedName>
</protein>
<dbReference type="RefSeq" id="YP_010012939.1">
    <property type="nucleotide sequence ID" value="NC_053507.1"/>
</dbReference>
<feature type="region of interest" description="Disordered" evidence="1">
    <location>
        <begin position="1"/>
        <end position="39"/>
    </location>
</feature>
<feature type="compositionally biased region" description="Basic and acidic residues" evidence="1">
    <location>
        <begin position="1"/>
        <end position="14"/>
    </location>
</feature>
<gene>
    <name evidence="2" type="primary">101</name>
    <name evidence="2" type="ORF">SEA_FINEMLUCIS_101</name>
</gene>
<dbReference type="KEGG" id="vg:63209488"/>
<dbReference type="GeneID" id="63209488"/>
<dbReference type="Proteomes" id="UP000231431">
    <property type="component" value="Segment"/>
</dbReference>
<dbReference type="EMBL" id="MF185728">
    <property type="protein sequence ID" value="ATG86512.1"/>
    <property type="molecule type" value="Genomic_DNA"/>
</dbReference>
<evidence type="ECO:0000313" key="2">
    <source>
        <dbReference type="EMBL" id="ATG86512.1"/>
    </source>
</evidence>
<feature type="compositionally biased region" description="Basic and acidic residues" evidence="1">
    <location>
        <begin position="25"/>
        <end position="38"/>
    </location>
</feature>
<proteinExistence type="predicted"/>
<keyword evidence="3" id="KW-1185">Reference proteome</keyword>
<evidence type="ECO:0000313" key="3">
    <source>
        <dbReference type="Proteomes" id="UP000231431"/>
    </source>
</evidence>
<reference evidence="2 3" key="1">
    <citation type="submission" date="2017-06" db="EMBL/GenBank/DDBJ databases">
        <authorList>
            <person name="Herren C.D."/>
            <person name="Smith-Caldas M."/>
            <person name="Curl A.K."/>
            <person name="Carbajal J.A."/>
            <person name="Thornton M."/>
            <person name="Klein S."/>
            <person name="Atkinson C.A."/>
            <person name="Brown D."/>
            <person name="Clarkston C."/>
            <person name="Cox V.G."/>
            <person name="Helms T.L."/>
            <person name="Johnson B.M."/>
            <person name="Mosqueda S.M."/>
            <person name="Nichols J.M."/>
            <person name="Rafter T.E."/>
            <person name="Smith J.L."/>
            <person name="Snow J.A."/>
            <person name="Trosper K.M."/>
            <person name="Waner K.N."/>
            <person name="Zych M.G."/>
            <person name="Anderson M.S."/>
            <person name="Chang A.W."/>
            <person name="Martinez A.C."/>
            <person name="Vars S.J."/>
            <person name="Wagner K.E."/>
            <person name="Wiebe P.L."/>
            <person name="Williams T."/>
            <person name="Yanez C.P."/>
            <person name="Stoner T.H."/>
            <person name="Garlena R.A."/>
            <person name="Russell D.A."/>
            <person name="Pope W.H."/>
            <person name="Jacobs-Sera D."/>
            <person name="Hatfull G.F."/>
        </authorList>
    </citation>
    <scope>NUCLEOTIDE SEQUENCE [LARGE SCALE GENOMIC DNA]</scope>
</reference>
<accession>A0A291I9Y9</accession>
<evidence type="ECO:0000256" key="1">
    <source>
        <dbReference type="SAM" id="MobiDB-lite"/>
    </source>
</evidence>
<name>A0A291I9Y9_9CAUD</name>